<gene>
    <name evidence="2" type="ORF">VA596_15665</name>
</gene>
<proteinExistence type="predicted"/>
<dbReference type="InterPro" id="IPR036513">
    <property type="entry name" value="STAS_dom_sf"/>
</dbReference>
<dbReference type="CDD" id="cd07043">
    <property type="entry name" value="STAS_anti-anti-sigma_factors"/>
    <property type="match status" value="1"/>
</dbReference>
<name>A0ABU5R429_9PSEU</name>
<organism evidence="2 3">
    <name type="scientific">Amycolatopsis heterodermiae</name>
    <dbReference type="NCBI Taxonomy" id="3110235"/>
    <lineage>
        <taxon>Bacteria</taxon>
        <taxon>Bacillati</taxon>
        <taxon>Actinomycetota</taxon>
        <taxon>Actinomycetes</taxon>
        <taxon>Pseudonocardiales</taxon>
        <taxon>Pseudonocardiaceae</taxon>
        <taxon>Amycolatopsis</taxon>
    </lineage>
</organism>
<accession>A0ABU5R429</accession>
<dbReference type="Proteomes" id="UP001304298">
    <property type="component" value="Unassembled WGS sequence"/>
</dbReference>
<dbReference type="Pfam" id="PF01740">
    <property type="entry name" value="STAS"/>
    <property type="match status" value="1"/>
</dbReference>
<dbReference type="EMBL" id="JAYFSI010000002">
    <property type="protein sequence ID" value="MEA5360983.1"/>
    <property type="molecule type" value="Genomic_DNA"/>
</dbReference>
<sequence length="123" mass="13105">MTTDAPPSRTIPLPAGLRLTTHRPERGTAVVAAVGDVDAHTAPRLRELLENRASSALDHLVIDLSEVDFMTSAGLAAVEHGYLRATGRGIACTVRVGPGSRLLRVARLFPLRFLDAVADHPHG</sequence>
<dbReference type="PROSITE" id="PS50801">
    <property type="entry name" value="STAS"/>
    <property type="match status" value="1"/>
</dbReference>
<feature type="domain" description="STAS" evidence="1">
    <location>
        <begin position="27"/>
        <end position="78"/>
    </location>
</feature>
<evidence type="ECO:0000313" key="2">
    <source>
        <dbReference type="EMBL" id="MEA5360983.1"/>
    </source>
</evidence>
<dbReference type="Gene3D" id="3.30.750.24">
    <property type="entry name" value="STAS domain"/>
    <property type="match status" value="1"/>
</dbReference>
<protein>
    <submittedName>
        <fullName evidence="2">STAS domain-containing protein</fullName>
    </submittedName>
</protein>
<evidence type="ECO:0000259" key="1">
    <source>
        <dbReference type="PROSITE" id="PS50801"/>
    </source>
</evidence>
<reference evidence="2 3" key="1">
    <citation type="submission" date="2023-12" db="EMBL/GenBank/DDBJ databases">
        <title>Amycolatopsis sp. V23-08.</title>
        <authorList>
            <person name="Somphong A."/>
        </authorList>
    </citation>
    <scope>NUCLEOTIDE SEQUENCE [LARGE SCALE GENOMIC DNA]</scope>
    <source>
        <strain evidence="2 3">V23-08</strain>
    </source>
</reference>
<evidence type="ECO:0000313" key="3">
    <source>
        <dbReference type="Proteomes" id="UP001304298"/>
    </source>
</evidence>
<dbReference type="RefSeq" id="WP_323327599.1">
    <property type="nucleotide sequence ID" value="NZ_JAYFSI010000002.1"/>
</dbReference>
<keyword evidence="3" id="KW-1185">Reference proteome</keyword>
<dbReference type="SUPFAM" id="SSF52091">
    <property type="entry name" value="SpoIIaa-like"/>
    <property type="match status" value="1"/>
</dbReference>
<comment type="caution">
    <text evidence="2">The sequence shown here is derived from an EMBL/GenBank/DDBJ whole genome shotgun (WGS) entry which is preliminary data.</text>
</comment>
<dbReference type="InterPro" id="IPR002645">
    <property type="entry name" value="STAS_dom"/>
</dbReference>